<feature type="transmembrane region" description="Helical" evidence="6">
    <location>
        <begin position="243"/>
        <end position="264"/>
    </location>
</feature>
<dbReference type="PANTHER" id="PTHR23501:SF193">
    <property type="entry name" value="MULTIDRUG TRANSPORTER, PUTATIVE (AFU_ORTHOLOGUE AFUA_8G00940)-RELATED"/>
    <property type="match status" value="1"/>
</dbReference>
<evidence type="ECO:0000256" key="1">
    <source>
        <dbReference type="ARBA" id="ARBA00004141"/>
    </source>
</evidence>
<dbReference type="Proteomes" id="UP000800036">
    <property type="component" value="Unassembled WGS sequence"/>
</dbReference>
<dbReference type="InterPro" id="IPR020846">
    <property type="entry name" value="MFS_dom"/>
</dbReference>
<dbReference type="PANTHER" id="PTHR23501">
    <property type="entry name" value="MAJOR FACILITATOR SUPERFAMILY"/>
    <property type="match status" value="1"/>
</dbReference>
<proteinExistence type="inferred from homology"/>
<dbReference type="InterPro" id="IPR011701">
    <property type="entry name" value="MFS"/>
</dbReference>
<sequence>MDNHELNQYTKSTDPLEPKTVATAVDEEANQSYVTGLKLFSILASVTMAAFLMLLDGSIIGVAISKITSEFHSLDDIGWYMAAYQLASAALQPLSGKIYTHISTKWPYLFFFALFKVGSLICGAAQSSAMLIGGRAIACMGSSGLLNGGMTIIAGAVPLQKRPVYTGVYLGISQLGIVSGPLIGGALTEFTTCRWCTCDVFGFYINLPVGALVAVGLVFLEVPELVPKARLSLGLFRKTIPELDLVGFSLFSTNSVMLLLVLQLGGGGFAWNSPTVINLFWAAGVAAVLFFTWAYKKQDRAMIPPSIASHRIVWTSAINGSMLVASILVAAQYLPIYFQGVRGYGPAMSGVNTLPEILSQLLTVILSGALVPKIGYYLPFAAAGSAISALRKGLVSTFAPNTPTHRWVGYQIILGSGRGIGMLMGLIAIQNVLSAEKTPVGIAFMIFCQNFAGAVFVVVAEVIFRQQMTRNISRYAPDVSVDAAINAGASASSVRGLAPAGSRTLGGLLLAYANCVNKVFLLLVGLCGVGFVAAFGMGWVDTGSKTVPEKKKTGDKIAAM</sequence>
<dbReference type="GO" id="GO:0022857">
    <property type="term" value="F:transmembrane transporter activity"/>
    <property type="evidence" value="ECO:0007669"/>
    <property type="project" value="InterPro"/>
</dbReference>
<feature type="transmembrane region" description="Helical" evidence="6">
    <location>
        <begin position="39"/>
        <end position="65"/>
    </location>
</feature>
<evidence type="ECO:0000313" key="9">
    <source>
        <dbReference type="Proteomes" id="UP000800036"/>
    </source>
</evidence>
<keyword evidence="5 6" id="KW-0472">Membrane</keyword>
<feature type="transmembrane region" description="Helical" evidence="6">
    <location>
        <begin position="106"/>
        <end position="126"/>
    </location>
</feature>
<dbReference type="InterPro" id="IPR036259">
    <property type="entry name" value="MFS_trans_sf"/>
</dbReference>
<comment type="similarity">
    <text evidence="2">Belongs to the major facilitator superfamily. TCR/Tet family.</text>
</comment>
<evidence type="ECO:0000256" key="2">
    <source>
        <dbReference type="ARBA" id="ARBA00007520"/>
    </source>
</evidence>
<evidence type="ECO:0000256" key="3">
    <source>
        <dbReference type="ARBA" id="ARBA00022692"/>
    </source>
</evidence>
<evidence type="ECO:0000256" key="5">
    <source>
        <dbReference type="ARBA" id="ARBA00023136"/>
    </source>
</evidence>
<dbReference type="OrthoDB" id="10021397at2759"/>
<keyword evidence="9" id="KW-1185">Reference proteome</keyword>
<evidence type="ECO:0000313" key="8">
    <source>
        <dbReference type="EMBL" id="KAF1979463.1"/>
    </source>
</evidence>
<keyword evidence="3 6" id="KW-0812">Transmembrane</keyword>
<feature type="transmembrane region" description="Helical" evidence="6">
    <location>
        <begin position="132"/>
        <end position="157"/>
    </location>
</feature>
<feature type="transmembrane region" description="Helical" evidence="6">
    <location>
        <begin position="276"/>
        <end position="295"/>
    </location>
</feature>
<feature type="transmembrane region" description="Helical" evidence="6">
    <location>
        <begin position="203"/>
        <end position="222"/>
    </location>
</feature>
<feature type="transmembrane region" description="Helical" evidence="6">
    <location>
        <begin position="441"/>
        <end position="464"/>
    </location>
</feature>
<dbReference type="Gene3D" id="1.20.1250.20">
    <property type="entry name" value="MFS general substrate transporter like domains"/>
    <property type="match status" value="1"/>
</dbReference>
<dbReference type="GO" id="GO:0005886">
    <property type="term" value="C:plasma membrane"/>
    <property type="evidence" value="ECO:0007669"/>
    <property type="project" value="TreeGrafter"/>
</dbReference>
<feature type="transmembrane region" description="Helical" evidence="6">
    <location>
        <begin position="77"/>
        <end position="94"/>
    </location>
</feature>
<comment type="subcellular location">
    <subcellularLocation>
        <location evidence="1">Membrane</location>
        <topology evidence="1">Multi-pass membrane protein</topology>
    </subcellularLocation>
</comment>
<organism evidence="8 9">
    <name type="scientific">Bimuria novae-zelandiae CBS 107.79</name>
    <dbReference type="NCBI Taxonomy" id="1447943"/>
    <lineage>
        <taxon>Eukaryota</taxon>
        <taxon>Fungi</taxon>
        <taxon>Dikarya</taxon>
        <taxon>Ascomycota</taxon>
        <taxon>Pezizomycotina</taxon>
        <taxon>Dothideomycetes</taxon>
        <taxon>Pleosporomycetidae</taxon>
        <taxon>Pleosporales</taxon>
        <taxon>Massarineae</taxon>
        <taxon>Didymosphaeriaceae</taxon>
        <taxon>Bimuria</taxon>
    </lineage>
</organism>
<evidence type="ECO:0000259" key="7">
    <source>
        <dbReference type="PROSITE" id="PS50850"/>
    </source>
</evidence>
<evidence type="ECO:0000256" key="4">
    <source>
        <dbReference type="ARBA" id="ARBA00022989"/>
    </source>
</evidence>
<name>A0A6A5VP21_9PLEO</name>
<feature type="transmembrane region" description="Helical" evidence="6">
    <location>
        <begin position="519"/>
        <end position="540"/>
    </location>
</feature>
<keyword evidence="4 6" id="KW-1133">Transmembrane helix</keyword>
<dbReference type="PROSITE" id="PS50850">
    <property type="entry name" value="MFS"/>
    <property type="match status" value="1"/>
</dbReference>
<dbReference type="SUPFAM" id="SSF103473">
    <property type="entry name" value="MFS general substrate transporter"/>
    <property type="match status" value="1"/>
</dbReference>
<dbReference type="CDD" id="cd17502">
    <property type="entry name" value="MFS_Azr1_MDR_like"/>
    <property type="match status" value="1"/>
</dbReference>
<feature type="transmembrane region" description="Helical" evidence="6">
    <location>
        <begin position="358"/>
        <end position="387"/>
    </location>
</feature>
<evidence type="ECO:0000256" key="6">
    <source>
        <dbReference type="SAM" id="Phobius"/>
    </source>
</evidence>
<reference evidence="8" key="1">
    <citation type="journal article" date="2020" name="Stud. Mycol.">
        <title>101 Dothideomycetes genomes: a test case for predicting lifestyles and emergence of pathogens.</title>
        <authorList>
            <person name="Haridas S."/>
            <person name="Albert R."/>
            <person name="Binder M."/>
            <person name="Bloem J."/>
            <person name="Labutti K."/>
            <person name="Salamov A."/>
            <person name="Andreopoulos B."/>
            <person name="Baker S."/>
            <person name="Barry K."/>
            <person name="Bills G."/>
            <person name="Bluhm B."/>
            <person name="Cannon C."/>
            <person name="Castanera R."/>
            <person name="Culley D."/>
            <person name="Daum C."/>
            <person name="Ezra D."/>
            <person name="Gonzalez J."/>
            <person name="Henrissat B."/>
            <person name="Kuo A."/>
            <person name="Liang C."/>
            <person name="Lipzen A."/>
            <person name="Lutzoni F."/>
            <person name="Magnuson J."/>
            <person name="Mondo S."/>
            <person name="Nolan M."/>
            <person name="Ohm R."/>
            <person name="Pangilinan J."/>
            <person name="Park H.-J."/>
            <person name="Ramirez L."/>
            <person name="Alfaro M."/>
            <person name="Sun H."/>
            <person name="Tritt A."/>
            <person name="Yoshinaga Y."/>
            <person name="Zwiers L.-H."/>
            <person name="Turgeon B."/>
            <person name="Goodwin S."/>
            <person name="Spatafora J."/>
            <person name="Crous P."/>
            <person name="Grigoriev I."/>
        </authorList>
    </citation>
    <scope>NUCLEOTIDE SEQUENCE</scope>
    <source>
        <strain evidence="8">CBS 107.79</strain>
    </source>
</reference>
<feature type="domain" description="Major facilitator superfamily (MFS) profile" evidence="7">
    <location>
        <begin position="42"/>
        <end position="560"/>
    </location>
</feature>
<dbReference type="AlphaFoldDB" id="A0A6A5VP21"/>
<dbReference type="EMBL" id="ML976657">
    <property type="protein sequence ID" value="KAF1979463.1"/>
    <property type="molecule type" value="Genomic_DNA"/>
</dbReference>
<feature type="transmembrane region" description="Helical" evidence="6">
    <location>
        <begin position="316"/>
        <end position="338"/>
    </location>
</feature>
<dbReference type="Pfam" id="PF07690">
    <property type="entry name" value="MFS_1"/>
    <property type="match status" value="1"/>
</dbReference>
<feature type="transmembrane region" description="Helical" evidence="6">
    <location>
        <begin position="164"/>
        <end position="183"/>
    </location>
</feature>
<accession>A0A6A5VP21</accession>
<feature type="transmembrane region" description="Helical" evidence="6">
    <location>
        <begin position="408"/>
        <end position="429"/>
    </location>
</feature>
<gene>
    <name evidence="8" type="ORF">BU23DRAFT_576454</name>
</gene>
<protein>
    <submittedName>
        <fullName evidence="8">Efflux pump</fullName>
    </submittedName>
</protein>